<dbReference type="AlphaFoldDB" id="A0A6A6BDX3"/>
<evidence type="ECO:0000256" key="3">
    <source>
        <dbReference type="SAM" id="SignalP"/>
    </source>
</evidence>
<dbReference type="GeneID" id="54301666"/>
<feature type="transmembrane region" description="Helical" evidence="2">
    <location>
        <begin position="181"/>
        <end position="204"/>
    </location>
</feature>
<keyword evidence="2" id="KW-0472">Membrane</keyword>
<feature type="chain" id="PRO_5025634544" description="Mid2 domain-containing protein" evidence="3">
    <location>
        <begin position="19"/>
        <end position="255"/>
    </location>
</feature>
<name>A0A6A6BDX3_9PEZI</name>
<dbReference type="Proteomes" id="UP000799438">
    <property type="component" value="Unassembled WGS sequence"/>
</dbReference>
<feature type="region of interest" description="Disordered" evidence="1">
    <location>
        <begin position="223"/>
        <end position="255"/>
    </location>
</feature>
<reference evidence="4" key="1">
    <citation type="journal article" date="2020" name="Stud. Mycol.">
        <title>101 Dothideomycetes genomes: a test case for predicting lifestyles and emergence of pathogens.</title>
        <authorList>
            <person name="Haridas S."/>
            <person name="Albert R."/>
            <person name="Binder M."/>
            <person name="Bloem J."/>
            <person name="Labutti K."/>
            <person name="Salamov A."/>
            <person name="Andreopoulos B."/>
            <person name="Baker S."/>
            <person name="Barry K."/>
            <person name="Bills G."/>
            <person name="Bluhm B."/>
            <person name="Cannon C."/>
            <person name="Castanera R."/>
            <person name="Culley D."/>
            <person name="Daum C."/>
            <person name="Ezra D."/>
            <person name="Gonzalez J."/>
            <person name="Henrissat B."/>
            <person name="Kuo A."/>
            <person name="Liang C."/>
            <person name="Lipzen A."/>
            <person name="Lutzoni F."/>
            <person name="Magnuson J."/>
            <person name="Mondo S."/>
            <person name="Nolan M."/>
            <person name="Ohm R."/>
            <person name="Pangilinan J."/>
            <person name="Park H.-J."/>
            <person name="Ramirez L."/>
            <person name="Alfaro M."/>
            <person name="Sun H."/>
            <person name="Tritt A."/>
            <person name="Yoshinaga Y."/>
            <person name="Zwiers L.-H."/>
            <person name="Turgeon B."/>
            <person name="Goodwin S."/>
            <person name="Spatafora J."/>
            <person name="Crous P."/>
            <person name="Grigoriev I."/>
        </authorList>
    </citation>
    <scope>NUCLEOTIDE SEQUENCE</scope>
    <source>
        <strain evidence="4">CBS 121167</strain>
    </source>
</reference>
<dbReference type="EMBL" id="ML995486">
    <property type="protein sequence ID" value="KAF2141593.1"/>
    <property type="molecule type" value="Genomic_DNA"/>
</dbReference>
<evidence type="ECO:0000256" key="2">
    <source>
        <dbReference type="SAM" id="Phobius"/>
    </source>
</evidence>
<evidence type="ECO:0000256" key="1">
    <source>
        <dbReference type="SAM" id="MobiDB-lite"/>
    </source>
</evidence>
<keyword evidence="2" id="KW-0812">Transmembrane</keyword>
<evidence type="ECO:0000313" key="5">
    <source>
        <dbReference type="Proteomes" id="UP000799438"/>
    </source>
</evidence>
<sequence length="255" mass="27006">MRSSQLLSLALLWASALGAKCYWPDGSQAINSYICNTTAVDNGGYSGCCLKNDICYSDGSCAQAMTNIPYRLTCTDKDWQDDACPKMCLSAGSKNNSVLWIQRCFPRSRKSCCLTDSPSCCNEDPPAGDFFKYEPGLVTAFLDDDGNDRLSASQSAAATASSSLNAAAKSSASSDNTGKNAAIALGVVLGVILIASAASTAFLWKKYKAESHLRSVAESKLLLPHENPRGGGGSGKPYIAAELPNADREIREMPS</sequence>
<dbReference type="RefSeq" id="XP_033397305.1">
    <property type="nucleotide sequence ID" value="XM_033544170.1"/>
</dbReference>
<keyword evidence="5" id="KW-1185">Reference proteome</keyword>
<feature type="compositionally biased region" description="Basic and acidic residues" evidence="1">
    <location>
        <begin position="245"/>
        <end position="255"/>
    </location>
</feature>
<evidence type="ECO:0000313" key="4">
    <source>
        <dbReference type="EMBL" id="KAF2141593.1"/>
    </source>
</evidence>
<accession>A0A6A6BDX3</accession>
<dbReference type="OrthoDB" id="5215637at2759"/>
<gene>
    <name evidence="4" type="ORF">K452DRAFT_318581</name>
</gene>
<protein>
    <recommendedName>
        <fullName evidence="6">Mid2 domain-containing protein</fullName>
    </recommendedName>
</protein>
<keyword evidence="3" id="KW-0732">Signal</keyword>
<keyword evidence="2" id="KW-1133">Transmembrane helix</keyword>
<organism evidence="4 5">
    <name type="scientific">Aplosporella prunicola CBS 121167</name>
    <dbReference type="NCBI Taxonomy" id="1176127"/>
    <lineage>
        <taxon>Eukaryota</taxon>
        <taxon>Fungi</taxon>
        <taxon>Dikarya</taxon>
        <taxon>Ascomycota</taxon>
        <taxon>Pezizomycotina</taxon>
        <taxon>Dothideomycetes</taxon>
        <taxon>Dothideomycetes incertae sedis</taxon>
        <taxon>Botryosphaeriales</taxon>
        <taxon>Aplosporellaceae</taxon>
        <taxon>Aplosporella</taxon>
    </lineage>
</organism>
<proteinExistence type="predicted"/>
<evidence type="ECO:0008006" key="6">
    <source>
        <dbReference type="Google" id="ProtNLM"/>
    </source>
</evidence>
<feature type="signal peptide" evidence="3">
    <location>
        <begin position="1"/>
        <end position="18"/>
    </location>
</feature>